<evidence type="ECO:0000313" key="1">
    <source>
        <dbReference type="EMBL" id="MDT3674937.1"/>
    </source>
</evidence>
<organism evidence="1 2">
    <name type="scientific">Microcystis wesenbergii NRERC-220</name>
    <dbReference type="NCBI Taxonomy" id="3068991"/>
    <lineage>
        <taxon>Bacteria</taxon>
        <taxon>Bacillati</taxon>
        <taxon>Cyanobacteriota</taxon>
        <taxon>Cyanophyceae</taxon>
        <taxon>Oscillatoriophycideae</taxon>
        <taxon>Chroococcales</taxon>
        <taxon>Microcystaceae</taxon>
        <taxon>Microcystis</taxon>
    </lineage>
</organism>
<comment type="caution">
    <text evidence="1">The sequence shown here is derived from an EMBL/GenBank/DDBJ whole genome shotgun (WGS) entry which is preliminary data.</text>
</comment>
<accession>A0ABU3HK79</accession>
<protein>
    <submittedName>
        <fullName evidence="1">LamG-like jellyroll fold domain-containing protein</fullName>
    </submittedName>
</protein>
<keyword evidence="2" id="KW-1185">Reference proteome</keyword>
<sequence>MAKFFFINSGMELFTPKLLNPTIWVKANASNTLNLSGSNLTGVKDIANDLSFSATGAITVNTTELGGKSVLSINNTSSSQFLSALFNYGGNALTLVSLHRNNSDPSVVSRTRFGRLWSLASSTEQDFSNTSGILLGYGINGTNGVYMYRNNAIAGQTSPLINNQWASVIATKNGSQTRIILNGGTPVNGNTSTASFNINRIRIGNDMTTSDSGMNGFIAENLLWTRELSSSEINLLTGYLHWEWEMQSLLPSNHPYGNRPPYVGDV</sequence>
<dbReference type="InterPro" id="IPR013320">
    <property type="entry name" value="ConA-like_dom_sf"/>
</dbReference>
<evidence type="ECO:0000313" key="2">
    <source>
        <dbReference type="Proteomes" id="UP001180650"/>
    </source>
</evidence>
<dbReference type="EMBL" id="JAVSJA010000001">
    <property type="protein sequence ID" value="MDT3674937.1"/>
    <property type="molecule type" value="Genomic_DNA"/>
</dbReference>
<dbReference type="Pfam" id="PF13385">
    <property type="entry name" value="Laminin_G_3"/>
    <property type="match status" value="1"/>
</dbReference>
<name>A0ABU3HK79_9CHRO</name>
<dbReference type="RefSeq" id="WP_312673629.1">
    <property type="nucleotide sequence ID" value="NZ_JAVSJA010000001.1"/>
</dbReference>
<reference evidence="1" key="1">
    <citation type="submission" date="2023-08" db="EMBL/GenBank/DDBJ databases">
        <authorList>
            <person name="Park H.-K."/>
            <person name="Kim I.-S."/>
        </authorList>
    </citation>
    <scope>NUCLEOTIDE SEQUENCE</scope>
    <source>
        <strain evidence="1">NRERC-220</strain>
    </source>
</reference>
<dbReference type="Gene3D" id="2.60.120.200">
    <property type="match status" value="1"/>
</dbReference>
<dbReference type="SUPFAM" id="SSF49899">
    <property type="entry name" value="Concanavalin A-like lectins/glucanases"/>
    <property type="match status" value="1"/>
</dbReference>
<proteinExistence type="predicted"/>
<dbReference type="Proteomes" id="UP001180650">
    <property type="component" value="Unassembled WGS sequence"/>
</dbReference>
<gene>
    <name evidence="1" type="ORF">RAM70_10490</name>
</gene>